<keyword evidence="2" id="KW-1003">Cell membrane</keyword>
<keyword evidence="4 6" id="KW-1133">Transmembrane helix</keyword>
<dbReference type="Pfam" id="PF02653">
    <property type="entry name" value="BPD_transp_2"/>
    <property type="match status" value="1"/>
</dbReference>
<dbReference type="CDD" id="cd06581">
    <property type="entry name" value="TM_PBP1_LivM_like"/>
    <property type="match status" value="1"/>
</dbReference>
<dbReference type="Proteomes" id="UP001500630">
    <property type="component" value="Unassembled WGS sequence"/>
</dbReference>
<evidence type="ECO:0000256" key="1">
    <source>
        <dbReference type="ARBA" id="ARBA00004651"/>
    </source>
</evidence>
<dbReference type="PANTHER" id="PTHR30482:SF10">
    <property type="entry name" value="HIGH-AFFINITY BRANCHED-CHAIN AMINO ACID TRANSPORT PROTEIN BRAE"/>
    <property type="match status" value="1"/>
</dbReference>
<evidence type="ECO:0000256" key="4">
    <source>
        <dbReference type="ARBA" id="ARBA00022989"/>
    </source>
</evidence>
<name>A0ABP6ZEZ3_9ACTN</name>
<evidence type="ECO:0000313" key="7">
    <source>
        <dbReference type="EMBL" id="GAA3606496.1"/>
    </source>
</evidence>
<dbReference type="InterPro" id="IPR043428">
    <property type="entry name" value="LivM-like"/>
</dbReference>
<feature type="transmembrane region" description="Helical" evidence="6">
    <location>
        <begin position="158"/>
        <end position="179"/>
    </location>
</feature>
<feature type="transmembrane region" description="Helical" evidence="6">
    <location>
        <begin position="69"/>
        <end position="85"/>
    </location>
</feature>
<dbReference type="RefSeq" id="WP_345574677.1">
    <property type="nucleotide sequence ID" value="NZ_BAABDQ010000042.1"/>
</dbReference>
<keyword evidence="8" id="KW-1185">Reference proteome</keyword>
<protein>
    <submittedName>
        <fullName evidence="7">Branched-chain amino acid ABC transporter permease</fullName>
    </submittedName>
</protein>
<feature type="transmembrane region" description="Helical" evidence="6">
    <location>
        <begin position="297"/>
        <end position="315"/>
    </location>
</feature>
<evidence type="ECO:0000313" key="8">
    <source>
        <dbReference type="Proteomes" id="UP001500630"/>
    </source>
</evidence>
<feature type="transmembrane region" description="Helical" evidence="6">
    <location>
        <begin position="245"/>
        <end position="261"/>
    </location>
</feature>
<accession>A0ABP6ZEZ3</accession>
<comment type="subcellular location">
    <subcellularLocation>
        <location evidence="1">Cell membrane</location>
        <topology evidence="1">Multi-pass membrane protein</topology>
    </subcellularLocation>
</comment>
<organism evidence="7 8">
    <name type="scientific">Nonomuraea rosea</name>
    <dbReference type="NCBI Taxonomy" id="638574"/>
    <lineage>
        <taxon>Bacteria</taxon>
        <taxon>Bacillati</taxon>
        <taxon>Actinomycetota</taxon>
        <taxon>Actinomycetes</taxon>
        <taxon>Streptosporangiales</taxon>
        <taxon>Streptosporangiaceae</taxon>
        <taxon>Nonomuraea</taxon>
    </lineage>
</organism>
<reference evidence="8" key="1">
    <citation type="journal article" date="2019" name="Int. J. Syst. Evol. Microbiol.">
        <title>The Global Catalogue of Microorganisms (GCM) 10K type strain sequencing project: providing services to taxonomists for standard genome sequencing and annotation.</title>
        <authorList>
            <consortium name="The Broad Institute Genomics Platform"/>
            <consortium name="The Broad Institute Genome Sequencing Center for Infectious Disease"/>
            <person name="Wu L."/>
            <person name="Ma J."/>
        </authorList>
    </citation>
    <scope>NUCLEOTIDE SEQUENCE [LARGE SCALE GENOMIC DNA]</scope>
    <source>
        <strain evidence="8">JCM 17326</strain>
    </source>
</reference>
<feature type="transmembrane region" description="Helical" evidence="6">
    <location>
        <begin position="268"/>
        <end position="291"/>
    </location>
</feature>
<keyword evidence="3 6" id="KW-0812">Transmembrane</keyword>
<evidence type="ECO:0000256" key="6">
    <source>
        <dbReference type="SAM" id="Phobius"/>
    </source>
</evidence>
<evidence type="ECO:0000256" key="2">
    <source>
        <dbReference type="ARBA" id="ARBA00022475"/>
    </source>
</evidence>
<feature type="transmembrane region" description="Helical" evidence="6">
    <location>
        <begin position="92"/>
        <end position="110"/>
    </location>
</feature>
<feature type="transmembrane region" description="Helical" evidence="6">
    <location>
        <begin position="20"/>
        <end position="38"/>
    </location>
</feature>
<comment type="caution">
    <text evidence="7">The sequence shown here is derived from an EMBL/GenBank/DDBJ whole genome shotgun (WGS) entry which is preliminary data.</text>
</comment>
<evidence type="ECO:0000256" key="3">
    <source>
        <dbReference type="ARBA" id="ARBA00022692"/>
    </source>
</evidence>
<gene>
    <name evidence="7" type="ORF">GCM10022419_109160</name>
</gene>
<proteinExistence type="predicted"/>
<keyword evidence="5 6" id="KW-0472">Membrane</keyword>
<feature type="transmembrane region" description="Helical" evidence="6">
    <location>
        <begin position="213"/>
        <end position="233"/>
    </location>
</feature>
<dbReference type="PANTHER" id="PTHR30482">
    <property type="entry name" value="HIGH-AFFINITY BRANCHED-CHAIN AMINO ACID TRANSPORT SYSTEM PERMEASE"/>
    <property type="match status" value="1"/>
</dbReference>
<sequence length="332" mass="35676">MDWITIISTTLKASVNVETVIYGLAAIGINIHFGYTGLLNFGQAAFMAMAGYGLAVTVTVVGLPFWVGIAAGLAGAVLLALLMGIPTLQLRADYLAIVTIAVAEIIRLIFRSVTFKDVFGGSDGRRGFSDGFYALNPFPEGEYGFNLGPVPLFYNNRVLWVLVVGWTLIALCCVIVYLLMKSPWGRVLKAIREDEDAVRSLGKNVFSYKMQSLILGGVIGALGGFMYGLAYGSVQPDVFGTETTFYLYTMVILGGAARVLGPVVGAALFWVLLVLIYGVLSEAVAAGYVTFMTTNQVGAFRYIIVGVGLIALLVFRPQGIFGDKREIAIDAR</sequence>
<dbReference type="InterPro" id="IPR001851">
    <property type="entry name" value="ABC_transp_permease"/>
</dbReference>
<dbReference type="EMBL" id="BAABDQ010000042">
    <property type="protein sequence ID" value="GAA3606496.1"/>
    <property type="molecule type" value="Genomic_DNA"/>
</dbReference>
<evidence type="ECO:0000256" key="5">
    <source>
        <dbReference type="ARBA" id="ARBA00023136"/>
    </source>
</evidence>